<dbReference type="InterPro" id="IPR020845">
    <property type="entry name" value="AMP-binding_CS"/>
</dbReference>
<dbReference type="PANTHER" id="PTHR24095">
    <property type="entry name" value="ACETYL-COENZYME A SYNTHETASE"/>
    <property type="match status" value="1"/>
</dbReference>
<evidence type="ECO:0000259" key="8">
    <source>
        <dbReference type="Pfam" id="PF13193"/>
    </source>
</evidence>
<dbReference type="PANTHER" id="PTHR24095:SF14">
    <property type="entry name" value="ACETYL-COENZYME A SYNTHETASE 1"/>
    <property type="match status" value="1"/>
</dbReference>
<keyword evidence="3 9" id="KW-0436">Ligase</keyword>
<feature type="domain" description="AMP-binding enzyme C-terminal" evidence="8">
    <location>
        <begin position="473"/>
        <end position="551"/>
    </location>
</feature>
<dbReference type="SUPFAM" id="SSF56801">
    <property type="entry name" value="Acetyl-CoA synthetase-like"/>
    <property type="match status" value="1"/>
</dbReference>
<comment type="similarity">
    <text evidence="1">Belongs to the ATP-dependent AMP-binding enzyme family.</text>
</comment>
<accession>A0A4P6ESU1</accession>
<dbReference type="PROSITE" id="PS00455">
    <property type="entry name" value="AMP_BINDING"/>
    <property type="match status" value="1"/>
</dbReference>
<keyword evidence="10" id="KW-1185">Reference proteome</keyword>
<evidence type="ECO:0000313" key="9">
    <source>
        <dbReference type="EMBL" id="QAY65485.1"/>
    </source>
</evidence>
<reference evidence="9 10" key="1">
    <citation type="submission" date="2019-01" db="EMBL/GenBank/DDBJ databases">
        <title>Genome sequencing of strain FW100M-2.</title>
        <authorList>
            <person name="Heo J."/>
            <person name="Kim S.-J."/>
            <person name="Kim J.-S."/>
            <person name="Hong S.-B."/>
            <person name="Kwon S.-W."/>
        </authorList>
    </citation>
    <scope>NUCLEOTIDE SEQUENCE [LARGE SCALE GENOMIC DNA]</scope>
    <source>
        <strain evidence="9 10">FW100M-2</strain>
    </source>
</reference>
<dbReference type="KEGG" id="pprt:ET464_02920"/>
<dbReference type="RefSeq" id="WP_129438102.1">
    <property type="nucleotide sequence ID" value="NZ_CP035492.1"/>
</dbReference>
<evidence type="ECO:0000256" key="6">
    <source>
        <dbReference type="ARBA" id="ARBA00022990"/>
    </source>
</evidence>
<dbReference type="EMBL" id="CP035492">
    <property type="protein sequence ID" value="QAY65485.1"/>
    <property type="molecule type" value="Genomic_DNA"/>
</dbReference>
<evidence type="ECO:0000259" key="7">
    <source>
        <dbReference type="Pfam" id="PF00501"/>
    </source>
</evidence>
<name>A0A4P6ESU1_9BACL</name>
<evidence type="ECO:0000256" key="3">
    <source>
        <dbReference type="ARBA" id="ARBA00022598"/>
    </source>
</evidence>
<dbReference type="InterPro" id="IPR045851">
    <property type="entry name" value="AMP-bd_C_sf"/>
</dbReference>
<evidence type="ECO:0000256" key="5">
    <source>
        <dbReference type="ARBA" id="ARBA00022840"/>
    </source>
</evidence>
<protein>
    <recommendedName>
        <fullName evidence="2">acetate--CoA ligase</fullName>
        <ecNumber evidence="2">6.2.1.1</ecNumber>
    </recommendedName>
</protein>
<dbReference type="InterPro" id="IPR042099">
    <property type="entry name" value="ANL_N_sf"/>
</dbReference>
<evidence type="ECO:0000256" key="1">
    <source>
        <dbReference type="ARBA" id="ARBA00006432"/>
    </source>
</evidence>
<dbReference type="GO" id="GO:0003987">
    <property type="term" value="F:acetate-CoA ligase activity"/>
    <property type="evidence" value="ECO:0007669"/>
    <property type="project" value="UniProtKB-EC"/>
</dbReference>
<dbReference type="NCBIfam" id="NF003313">
    <property type="entry name" value="PRK04319.1"/>
    <property type="match status" value="1"/>
</dbReference>
<dbReference type="OrthoDB" id="9757771at2"/>
<organism evidence="9 10">
    <name type="scientific">Paenibacillus protaetiae</name>
    <dbReference type="NCBI Taxonomy" id="2509456"/>
    <lineage>
        <taxon>Bacteria</taxon>
        <taxon>Bacillati</taxon>
        <taxon>Bacillota</taxon>
        <taxon>Bacilli</taxon>
        <taxon>Bacillales</taxon>
        <taxon>Paenibacillaceae</taxon>
        <taxon>Paenibacillus</taxon>
    </lineage>
</organism>
<sequence>MINLHQERIPAVAKHSNLLNYEETAASFDWKEIEKQFSWYTTGKVNMAYEAIDRHVEEGRGNKIALYYSDSARDESYTFAQLKEQSDRFANVLRKFGLAKGDRVFIFMPRTPELYFAALGAFKIGAVVGPLFEAFMETAVKDRLLDSEAAAIVTTPALLGRIRREELPDLKQIIVVGDEVPAGEGIVDFKAEMAQVSDQCDIEWLDREDGLILHYTSGSTGKPKGVYHVQNAMIQHYYTGKVVLDLKEDDIYWCTADPGWVTGTSYGIFAPWLNGVTNVIRGGRFSPADWYGTLQKYGVTVWYSAPTAFRMLMGAGDDVVSQFDLSKLRHVLSVGEPLNPEVVRWGLKVYNQRIHDTWWMTETGGQLICNYPSMDIKPGSMGKPLPGIQAAIIDDNGNEVPPYRMGNLAVKTPWPSMMRKIWKNPAKYEEYFRLQGWYISGDSAYMDEDGYFWFQGRIDDVINTSGERIGPFEVESKLVEHPAVAEAGVIGKPDPMRGEIIKAFIALREGYSPSEELKQDISKFVKIGLSAHAAPREIEFKDKLPKTRSGKIMRRVLKAWELNLPTGDLSTIEDD</sequence>
<proteinExistence type="inferred from homology"/>
<dbReference type="Gene3D" id="3.40.50.12780">
    <property type="entry name" value="N-terminal domain of ligase-like"/>
    <property type="match status" value="1"/>
</dbReference>
<evidence type="ECO:0000256" key="2">
    <source>
        <dbReference type="ARBA" id="ARBA00013275"/>
    </source>
</evidence>
<dbReference type="GO" id="GO:0005829">
    <property type="term" value="C:cytosol"/>
    <property type="evidence" value="ECO:0007669"/>
    <property type="project" value="TreeGrafter"/>
</dbReference>
<dbReference type="FunFam" id="3.30.300.30:FF:000005">
    <property type="entry name" value="Acyl-coenzyme A synthetase ACSM5, mitochondrial"/>
    <property type="match status" value="1"/>
</dbReference>
<feature type="domain" description="AMP-dependent synthetase/ligase" evidence="7">
    <location>
        <begin position="58"/>
        <end position="421"/>
    </location>
</feature>
<dbReference type="InterPro" id="IPR000873">
    <property type="entry name" value="AMP-dep_synth/lig_dom"/>
</dbReference>
<evidence type="ECO:0000256" key="4">
    <source>
        <dbReference type="ARBA" id="ARBA00022741"/>
    </source>
</evidence>
<dbReference type="GO" id="GO:0005524">
    <property type="term" value="F:ATP binding"/>
    <property type="evidence" value="ECO:0007669"/>
    <property type="project" value="UniProtKB-KW"/>
</dbReference>
<dbReference type="Pfam" id="PF13193">
    <property type="entry name" value="AMP-binding_C"/>
    <property type="match status" value="1"/>
</dbReference>
<evidence type="ECO:0000313" key="10">
    <source>
        <dbReference type="Proteomes" id="UP000293568"/>
    </source>
</evidence>
<dbReference type="Gene3D" id="3.30.300.30">
    <property type="match status" value="1"/>
</dbReference>
<dbReference type="EC" id="6.2.1.1" evidence="2"/>
<dbReference type="AlphaFoldDB" id="A0A4P6ESU1"/>
<dbReference type="Pfam" id="PF00501">
    <property type="entry name" value="AMP-binding"/>
    <property type="match status" value="1"/>
</dbReference>
<dbReference type="InterPro" id="IPR025110">
    <property type="entry name" value="AMP-bd_C"/>
</dbReference>
<keyword evidence="6" id="KW-0007">Acetylation</keyword>
<dbReference type="GO" id="GO:0006085">
    <property type="term" value="P:acetyl-CoA biosynthetic process"/>
    <property type="evidence" value="ECO:0007669"/>
    <property type="project" value="TreeGrafter"/>
</dbReference>
<dbReference type="Proteomes" id="UP000293568">
    <property type="component" value="Chromosome"/>
</dbReference>
<gene>
    <name evidence="9" type="primary">acsA</name>
    <name evidence="9" type="ORF">ET464_02920</name>
</gene>
<keyword evidence="5" id="KW-0067">ATP-binding</keyword>
<keyword evidence="4" id="KW-0547">Nucleotide-binding</keyword>